<evidence type="ECO:0000313" key="2">
    <source>
        <dbReference type="Proteomes" id="UP000814033"/>
    </source>
</evidence>
<protein>
    <submittedName>
        <fullName evidence="1">Uncharacterized protein</fullName>
    </submittedName>
</protein>
<name>A0ACB8RRH0_9AGAM</name>
<sequence>MCRFIRVPPTRPGPDAEWGNSCHLGRSLRTGAARAQRAASLRLSRRAPSFLPSYPPPSPHRRPHRRRRRRCPPPSPPTTYNPLYVSRSSFRFSAC</sequence>
<proteinExistence type="predicted"/>
<dbReference type="EMBL" id="MU275919">
    <property type="protein sequence ID" value="KAI0046693.1"/>
    <property type="molecule type" value="Genomic_DNA"/>
</dbReference>
<organism evidence="1 2">
    <name type="scientific">Auriscalpium vulgare</name>
    <dbReference type="NCBI Taxonomy" id="40419"/>
    <lineage>
        <taxon>Eukaryota</taxon>
        <taxon>Fungi</taxon>
        <taxon>Dikarya</taxon>
        <taxon>Basidiomycota</taxon>
        <taxon>Agaricomycotina</taxon>
        <taxon>Agaricomycetes</taxon>
        <taxon>Russulales</taxon>
        <taxon>Auriscalpiaceae</taxon>
        <taxon>Auriscalpium</taxon>
    </lineage>
</organism>
<dbReference type="Proteomes" id="UP000814033">
    <property type="component" value="Unassembled WGS sequence"/>
</dbReference>
<keyword evidence="2" id="KW-1185">Reference proteome</keyword>
<evidence type="ECO:0000313" key="1">
    <source>
        <dbReference type="EMBL" id="KAI0046693.1"/>
    </source>
</evidence>
<reference evidence="1" key="2">
    <citation type="journal article" date="2022" name="New Phytol.">
        <title>Evolutionary transition to the ectomycorrhizal habit in the genomes of a hyperdiverse lineage of mushroom-forming fungi.</title>
        <authorList>
            <person name="Looney B."/>
            <person name="Miyauchi S."/>
            <person name="Morin E."/>
            <person name="Drula E."/>
            <person name="Courty P.E."/>
            <person name="Kohler A."/>
            <person name="Kuo A."/>
            <person name="LaButti K."/>
            <person name="Pangilinan J."/>
            <person name="Lipzen A."/>
            <person name="Riley R."/>
            <person name="Andreopoulos W."/>
            <person name="He G."/>
            <person name="Johnson J."/>
            <person name="Nolan M."/>
            <person name="Tritt A."/>
            <person name="Barry K.W."/>
            <person name="Grigoriev I.V."/>
            <person name="Nagy L.G."/>
            <person name="Hibbett D."/>
            <person name="Henrissat B."/>
            <person name="Matheny P.B."/>
            <person name="Labbe J."/>
            <person name="Martin F.M."/>
        </authorList>
    </citation>
    <scope>NUCLEOTIDE SEQUENCE</scope>
    <source>
        <strain evidence="1">FP105234-sp</strain>
    </source>
</reference>
<accession>A0ACB8RRH0</accession>
<reference evidence="1" key="1">
    <citation type="submission" date="2021-02" db="EMBL/GenBank/DDBJ databases">
        <authorList>
            <consortium name="DOE Joint Genome Institute"/>
            <person name="Ahrendt S."/>
            <person name="Looney B.P."/>
            <person name="Miyauchi S."/>
            <person name="Morin E."/>
            <person name="Drula E."/>
            <person name="Courty P.E."/>
            <person name="Chicoki N."/>
            <person name="Fauchery L."/>
            <person name="Kohler A."/>
            <person name="Kuo A."/>
            <person name="Labutti K."/>
            <person name="Pangilinan J."/>
            <person name="Lipzen A."/>
            <person name="Riley R."/>
            <person name="Andreopoulos W."/>
            <person name="He G."/>
            <person name="Johnson J."/>
            <person name="Barry K.W."/>
            <person name="Grigoriev I.V."/>
            <person name="Nagy L."/>
            <person name="Hibbett D."/>
            <person name="Henrissat B."/>
            <person name="Matheny P.B."/>
            <person name="Labbe J."/>
            <person name="Martin F."/>
        </authorList>
    </citation>
    <scope>NUCLEOTIDE SEQUENCE</scope>
    <source>
        <strain evidence="1">FP105234-sp</strain>
    </source>
</reference>
<comment type="caution">
    <text evidence="1">The sequence shown here is derived from an EMBL/GenBank/DDBJ whole genome shotgun (WGS) entry which is preliminary data.</text>
</comment>
<gene>
    <name evidence="1" type="ORF">FA95DRAFT_1559814</name>
</gene>